<comment type="similarity">
    <text evidence="2 7">Belongs to the ferroportin (FP) (TC 2.A.100) family. SLC40A subfamily.</text>
</comment>
<feature type="transmembrane region" description="Helical" evidence="7">
    <location>
        <begin position="204"/>
        <end position="221"/>
    </location>
</feature>
<feature type="compositionally biased region" description="Acidic residues" evidence="8">
    <location>
        <begin position="414"/>
        <end position="423"/>
    </location>
</feature>
<evidence type="ECO:0000256" key="6">
    <source>
        <dbReference type="ARBA" id="ARBA00023136"/>
    </source>
</evidence>
<dbReference type="PANTHER" id="PTHR11660">
    <property type="entry name" value="SOLUTE CARRIER FAMILY 40 MEMBER"/>
    <property type="match status" value="1"/>
</dbReference>
<feature type="transmembrane region" description="Helical" evidence="7">
    <location>
        <begin position="141"/>
        <end position="160"/>
    </location>
</feature>
<keyword evidence="4 7" id="KW-0812">Transmembrane</keyword>
<evidence type="ECO:0000256" key="8">
    <source>
        <dbReference type="SAM" id="MobiDB-lite"/>
    </source>
</evidence>
<dbReference type="PANTHER" id="PTHR11660:SF69">
    <property type="entry name" value="SOLUTE CARRIER FAMILY 40 MEMBER"/>
    <property type="match status" value="1"/>
</dbReference>
<sequence>MYFVSIAQFSESFLQMMFGGFLGQFIDRISRKNAIILVVVLNNFSILFAVLSLTSKYHNPSSDHPILLYISVVLCAINRLFLNAEKSIITRDWVVTLNHKNALARQNAMLTGFDQLLNILAPVIVGTMITSHGIFCGLICFAIGSMISLTLKSTLLFLLYTSHSSLHNRNNKNYKALEHSMECEEEEPFLIPKTARKPSGVFHTYWKLSTFCAAFGMALFYKTVMGFDNLAVGYAKGASDLSIFTIGIVKSYGAIAGMAGVAFYALMEKRYGLVQAGSVGLVVQQVFAFLAVCTIWMPGSPVWEPISKGPSIFIFLMSIATSRFGLWCLDMAVTHAMQLHVPESERNTVFGFHMALCQTFSVPKEIRCHEKKELGGVNRGVEEENYMLLVQAKSGMEKLEAWRENPSPDKEYEGDAFDDDEVDEHIASGESDYDINPIGGCGDC</sequence>
<feature type="transmembrane region" description="Helical" evidence="7">
    <location>
        <begin position="311"/>
        <end position="329"/>
    </location>
</feature>
<dbReference type="Gene3D" id="1.20.1250.20">
    <property type="entry name" value="MFS general substrate transporter like domains"/>
    <property type="match status" value="1"/>
</dbReference>
<dbReference type="GO" id="GO:0016020">
    <property type="term" value="C:membrane"/>
    <property type="evidence" value="ECO:0007669"/>
    <property type="project" value="UniProtKB-SubCell"/>
</dbReference>
<feature type="transmembrane region" description="Helical" evidence="7">
    <location>
        <begin position="6"/>
        <end position="26"/>
    </location>
</feature>
<dbReference type="Proteomes" id="UP000829354">
    <property type="component" value="Chromosome V"/>
</dbReference>
<keyword evidence="7" id="KW-0406">Ion transport</keyword>
<dbReference type="SUPFAM" id="SSF103473">
    <property type="entry name" value="MFS general substrate transporter"/>
    <property type="match status" value="1"/>
</dbReference>
<comment type="caution">
    <text evidence="7">Lacks conserved residue(s) required for the propagation of feature annotation.</text>
</comment>
<dbReference type="EMBL" id="CP092624">
    <property type="protein sequence ID" value="UMM32848.1"/>
    <property type="molecule type" value="Genomic_DNA"/>
</dbReference>
<feature type="transmembrane region" description="Helical" evidence="7">
    <location>
        <begin position="66"/>
        <end position="82"/>
    </location>
</feature>
<comment type="function">
    <text evidence="7">May be involved in iron transport and iron homeostasis.</text>
</comment>
<feature type="transmembrane region" description="Helical" evidence="7">
    <location>
        <begin position="33"/>
        <end position="54"/>
    </location>
</feature>
<gene>
    <name evidence="9" type="ORF">L5515_006512</name>
</gene>
<dbReference type="Pfam" id="PF06963">
    <property type="entry name" value="FPN1"/>
    <property type="match status" value="1"/>
</dbReference>
<evidence type="ECO:0000256" key="7">
    <source>
        <dbReference type="RuleBase" id="RU365065"/>
    </source>
</evidence>
<comment type="subcellular location">
    <subcellularLocation>
        <location evidence="1 7">Membrane</location>
        <topology evidence="1 7">Multi-pass membrane protein</topology>
    </subcellularLocation>
</comment>
<evidence type="ECO:0000313" key="10">
    <source>
        <dbReference type="Proteomes" id="UP000829354"/>
    </source>
</evidence>
<evidence type="ECO:0000256" key="2">
    <source>
        <dbReference type="ARBA" id="ARBA00006279"/>
    </source>
</evidence>
<accession>A0AAE9F4N6</accession>
<keyword evidence="6 7" id="KW-0472">Membrane</keyword>
<feature type="region of interest" description="Disordered" evidence="8">
    <location>
        <begin position="403"/>
        <end position="444"/>
    </location>
</feature>
<feature type="transmembrane region" description="Helical" evidence="7">
    <location>
        <begin position="241"/>
        <end position="267"/>
    </location>
</feature>
<evidence type="ECO:0000313" key="9">
    <source>
        <dbReference type="EMBL" id="UMM32848.1"/>
    </source>
</evidence>
<organism evidence="9 10">
    <name type="scientific">Caenorhabditis briggsae</name>
    <dbReference type="NCBI Taxonomy" id="6238"/>
    <lineage>
        <taxon>Eukaryota</taxon>
        <taxon>Metazoa</taxon>
        <taxon>Ecdysozoa</taxon>
        <taxon>Nematoda</taxon>
        <taxon>Chromadorea</taxon>
        <taxon>Rhabditida</taxon>
        <taxon>Rhabditina</taxon>
        <taxon>Rhabditomorpha</taxon>
        <taxon>Rhabditoidea</taxon>
        <taxon>Rhabditidae</taxon>
        <taxon>Peloderinae</taxon>
        <taxon>Caenorhabditis</taxon>
    </lineage>
</organism>
<feature type="transmembrane region" description="Helical" evidence="7">
    <location>
        <begin position="279"/>
        <end position="299"/>
    </location>
</feature>
<protein>
    <recommendedName>
        <fullName evidence="7">Solute carrier family 40 member</fullName>
    </recommendedName>
</protein>
<proteinExistence type="inferred from homology"/>
<evidence type="ECO:0000256" key="5">
    <source>
        <dbReference type="ARBA" id="ARBA00022989"/>
    </source>
</evidence>
<dbReference type="InterPro" id="IPR036259">
    <property type="entry name" value="MFS_trans_sf"/>
</dbReference>
<keyword evidence="10" id="KW-1185">Reference proteome</keyword>
<dbReference type="GO" id="GO:0005381">
    <property type="term" value="F:iron ion transmembrane transporter activity"/>
    <property type="evidence" value="ECO:0007669"/>
    <property type="project" value="UniProtKB-UniRule"/>
</dbReference>
<name>A0AAE9F4N6_CAEBR</name>
<keyword evidence="3 7" id="KW-0813">Transport</keyword>
<feature type="compositionally biased region" description="Basic and acidic residues" evidence="8">
    <location>
        <begin position="403"/>
        <end position="413"/>
    </location>
</feature>
<evidence type="ECO:0000256" key="3">
    <source>
        <dbReference type="ARBA" id="ARBA00022448"/>
    </source>
</evidence>
<dbReference type="AlphaFoldDB" id="A0AAE9F4N6"/>
<keyword evidence="5 7" id="KW-1133">Transmembrane helix</keyword>
<feature type="transmembrane region" description="Helical" evidence="7">
    <location>
        <begin position="116"/>
        <end position="135"/>
    </location>
</feature>
<dbReference type="InterPro" id="IPR009716">
    <property type="entry name" value="Ferroportin-1"/>
</dbReference>
<evidence type="ECO:0000256" key="4">
    <source>
        <dbReference type="ARBA" id="ARBA00022692"/>
    </source>
</evidence>
<reference evidence="9 10" key="1">
    <citation type="submission" date="2022-04" db="EMBL/GenBank/DDBJ databases">
        <title>Chromosome-level reference genomes for two strains of Caenorhabditis briggsae: an improved platform for comparative genomics.</title>
        <authorList>
            <person name="Stevens L."/>
            <person name="Andersen E."/>
        </authorList>
    </citation>
    <scope>NUCLEOTIDE SEQUENCE [LARGE SCALE GENOMIC DNA]</scope>
    <source>
        <strain evidence="9">VX34</strain>
        <tissue evidence="9">Whole-organism</tissue>
    </source>
</reference>
<evidence type="ECO:0000256" key="1">
    <source>
        <dbReference type="ARBA" id="ARBA00004141"/>
    </source>
</evidence>